<accession>A0A9P1GN44</accession>
<dbReference type="Proteomes" id="UP001152797">
    <property type="component" value="Unassembled WGS sequence"/>
</dbReference>
<keyword evidence="2" id="KW-1133">Transmembrane helix</keyword>
<evidence type="ECO:0000313" key="3">
    <source>
        <dbReference type="EMBL" id="CAI4017866.1"/>
    </source>
</evidence>
<feature type="compositionally biased region" description="Basic and acidic residues" evidence="1">
    <location>
        <begin position="279"/>
        <end position="288"/>
    </location>
</feature>
<keyword evidence="2" id="KW-0472">Membrane</keyword>
<sequence>MAEAQAMIQAVQQAANAAAEAAQALRAVGKGNVVGQIAAILSVLSLHQVQGCHLDDGDNTDEPSLSLVIFSLMLGFAVLALYKLFWVMQPQPQLQPLDVAEPDAEPAMAYADPVSEDIQEPNTMDDDTTVSLRAIPDDATHQLSFAVPRSSTDMPTPEGFVQWLIMRCNRRLENPNLDVSKRSTYVERIAVLRALQAALENPLFRASAMRNMAEMVDISDDEESPSYRGNETVSLGDAQRAHNFFMMLRGRSGSRHVDSVADALMRNEDHGEEEDSDERMETESEVNRRYYSSTQDQVSDPDLWAHLHYTEFIGPYDE</sequence>
<evidence type="ECO:0000256" key="1">
    <source>
        <dbReference type="SAM" id="MobiDB-lite"/>
    </source>
</evidence>
<reference evidence="3" key="1">
    <citation type="submission" date="2022-10" db="EMBL/GenBank/DDBJ databases">
        <authorList>
            <person name="Chen Y."/>
            <person name="Dougan E. K."/>
            <person name="Chan C."/>
            <person name="Rhodes N."/>
            <person name="Thang M."/>
        </authorList>
    </citation>
    <scope>NUCLEOTIDE SEQUENCE</scope>
</reference>
<protein>
    <submittedName>
        <fullName evidence="3">Uncharacterized protein</fullName>
    </submittedName>
</protein>
<evidence type="ECO:0000256" key="2">
    <source>
        <dbReference type="SAM" id="Phobius"/>
    </source>
</evidence>
<reference evidence="4" key="2">
    <citation type="submission" date="2024-04" db="EMBL/GenBank/DDBJ databases">
        <authorList>
            <person name="Chen Y."/>
            <person name="Shah S."/>
            <person name="Dougan E. K."/>
            <person name="Thang M."/>
            <person name="Chan C."/>
        </authorList>
    </citation>
    <scope>NUCLEOTIDE SEQUENCE [LARGE SCALE GENOMIC DNA]</scope>
</reference>
<feature type="region of interest" description="Disordered" evidence="1">
    <location>
        <begin position="267"/>
        <end position="295"/>
    </location>
</feature>
<evidence type="ECO:0000313" key="5">
    <source>
        <dbReference type="Proteomes" id="UP001152797"/>
    </source>
</evidence>
<name>A0A9P1GN44_9DINO</name>
<comment type="caution">
    <text evidence="3">The sequence shown here is derived from an EMBL/GenBank/DDBJ whole genome shotgun (WGS) entry which is preliminary data.</text>
</comment>
<dbReference type="EMBL" id="CAMXCT010006660">
    <property type="protein sequence ID" value="CAI4017866.1"/>
    <property type="molecule type" value="Genomic_DNA"/>
</dbReference>
<organism evidence="3">
    <name type="scientific">Cladocopium goreaui</name>
    <dbReference type="NCBI Taxonomy" id="2562237"/>
    <lineage>
        <taxon>Eukaryota</taxon>
        <taxon>Sar</taxon>
        <taxon>Alveolata</taxon>
        <taxon>Dinophyceae</taxon>
        <taxon>Suessiales</taxon>
        <taxon>Symbiodiniaceae</taxon>
        <taxon>Cladocopium</taxon>
    </lineage>
</organism>
<gene>
    <name evidence="3" type="ORF">C1SCF055_LOCUS42477</name>
</gene>
<evidence type="ECO:0000313" key="4">
    <source>
        <dbReference type="EMBL" id="CAL1171241.1"/>
    </source>
</evidence>
<dbReference type="AlphaFoldDB" id="A0A9P1GN44"/>
<dbReference type="EMBL" id="CAMXCT030006660">
    <property type="protein sequence ID" value="CAL4805178.1"/>
    <property type="molecule type" value="Genomic_DNA"/>
</dbReference>
<proteinExistence type="predicted"/>
<feature type="transmembrane region" description="Helical" evidence="2">
    <location>
        <begin position="64"/>
        <end position="85"/>
    </location>
</feature>
<keyword evidence="5" id="KW-1185">Reference proteome</keyword>
<dbReference type="EMBL" id="CAMXCT020006660">
    <property type="protein sequence ID" value="CAL1171241.1"/>
    <property type="molecule type" value="Genomic_DNA"/>
</dbReference>
<keyword evidence="2" id="KW-0812">Transmembrane</keyword>